<dbReference type="Bgee" id="ENSACAG00000029154">
    <property type="expression patterns" value="Expressed in dewlap and 10 other cell types or tissues"/>
</dbReference>
<dbReference type="Ensembl" id="ENSACAT00000030192.2">
    <property type="protein sequence ID" value="ENSACAP00000022774.1"/>
    <property type="gene ID" value="ENSACAG00000029154.2"/>
</dbReference>
<dbReference type="InterPro" id="IPR038269">
    <property type="entry name" value="SCAN_sf"/>
</dbReference>
<reference evidence="10" key="1">
    <citation type="submission" date="2009-12" db="EMBL/GenBank/DDBJ databases">
        <title>The Genome Sequence of Anolis carolinensis (Green Anole Lizard).</title>
        <authorList>
            <consortium name="The Genome Sequencing Platform"/>
            <person name="Di Palma F."/>
            <person name="Alfoldi J."/>
            <person name="Heiman D."/>
            <person name="Young S."/>
            <person name="Grabherr M."/>
            <person name="Johnson J."/>
            <person name="Lander E.S."/>
            <person name="Lindblad-Toh K."/>
        </authorList>
    </citation>
    <scope>NUCLEOTIDE SEQUENCE [LARGE SCALE GENOMIC DNA]</scope>
    <source>
        <strain evidence="10">JBL SC #1</strain>
    </source>
</reference>
<organism evidence="10 11">
    <name type="scientific">Anolis carolinensis</name>
    <name type="common">Green anole</name>
    <name type="synonym">American chameleon</name>
    <dbReference type="NCBI Taxonomy" id="28377"/>
    <lineage>
        <taxon>Eukaryota</taxon>
        <taxon>Metazoa</taxon>
        <taxon>Chordata</taxon>
        <taxon>Craniata</taxon>
        <taxon>Vertebrata</taxon>
        <taxon>Euteleostomi</taxon>
        <taxon>Lepidosauria</taxon>
        <taxon>Squamata</taxon>
        <taxon>Bifurcata</taxon>
        <taxon>Unidentata</taxon>
        <taxon>Episquamata</taxon>
        <taxon>Toxicofera</taxon>
        <taxon>Iguania</taxon>
        <taxon>Dactyloidae</taxon>
        <taxon>Anolis</taxon>
    </lineage>
</organism>
<feature type="domain" description="C2H2-type" evidence="8">
    <location>
        <begin position="536"/>
        <end position="560"/>
    </location>
</feature>
<dbReference type="FunFam" id="1.10.4020.10:FF:000001">
    <property type="entry name" value="zinc finger protein 263 isoform X1"/>
    <property type="match status" value="1"/>
</dbReference>
<evidence type="ECO:0000256" key="2">
    <source>
        <dbReference type="ARBA" id="ARBA00022737"/>
    </source>
</evidence>
<dbReference type="GO" id="GO:0008270">
    <property type="term" value="F:zinc ion binding"/>
    <property type="evidence" value="ECO:0007669"/>
    <property type="project" value="UniProtKB-KW"/>
</dbReference>
<dbReference type="FunFam" id="3.30.160.60:FF:001781">
    <property type="entry name" value="zinc finger protein 496 isoform X2"/>
    <property type="match status" value="1"/>
</dbReference>
<dbReference type="OrthoDB" id="8922241at2759"/>
<dbReference type="KEGG" id="acs:103280954"/>
<evidence type="ECO:0000259" key="8">
    <source>
        <dbReference type="PROSITE" id="PS50157"/>
    </source>
</evidence>
<dbReference type="CDD" id="cd07936">
    <property type="entry name" value="SCAN"/>
    <property type="match status" value="1"/>
</dbReference>
<dbReference type="PROSITE" id="PS50804">
    <property type="entry name" value="SCAN_BOX"/>
    <property type="match status" value="1"/>
</dbReference>
<dbReference type="GO" id="GO:0006357">
    <property type="term" value="P:regulation of transcription by RNA polymerase II"/>
    <property type="evidence" value="ECO:0000318"/>
    <property type="project" value="GO_Central"/>
</dbReference>
<feature type="region of interest" description="Disordered" evidence="7">
    <location>
        <begin position="285"/>
        <end position="364"/>
    </location>
</feature>
<evidence type="ECO:0000256" key="6">
    <source>
        <dbReference type="PROSITE-ProRule" id="PRU00042"/>
    </source>
</evidence>
<sequence>MEKEGSRPRRRTPPVLQAVTVGEDLRRAFVTPIKHEPEQGRLQDWEMQWQSFLKMVEAPHLPDEPPPWNDTQSFLASFEEVATACQWPKDVWVTRLLPALQGEAKKTFDRLETQDREDYRKVKAAILQGDTLRREKSRQRFRRFCYQEAEGPRGAYGHLQELCHRWLKVEKHTKEQILEDLILEQFLAVLPLEIQSWVKDQGPRSCPQAVDLAEEFLLRRREAKMGEHQMLTEFVEPTVSSVKEEPSPPDSREMQLQKEAEAIHNLDASLQGCMQVSECEEKIPDHPKLSKHQEELQGSSELRKSPEKCSIRSKLMKPNKGPQRGTTESLLQLDKKGKTSCDPHSLKKQQRNHPRNGTRDFIPGVENKTLNKHLFGNARLPENFGEDSGLFHCEAAQDGEEPFHDAVCGTNVGLRHDPVIKLQQTQALEKPHRCSYCGKAFCGGTCAKKKPFQCSGCEKCFSRNSLLLKHERTHKGGKPYMCPTCGKSFVYSWNLMKHKKKHTGEKPHHCLACGKTFFERSDLLRHERTHTGEKPHRCSHCWRRFSQKWILIKHERTHIA</sequence>
<dbReference type="InterPro" id="IPR003309">
    <property type="entry name" value="SCAN_dom"/>
</dbReference>
<dbReference type="Pfam" id="PF02023">
    <property type="entry name" value="SCAN"/>
    <property type="match status" value="1"/>
</dbReference>
<evidence type="ECO:0000256" key="4">
    <source>
        <dbReference type="ARBA" id="ARBA00022833"/>
    </source>
</evidence>
<dbReference type="PROSITE" id="PS50157">
    <property type="entry name" value="ZINC_FINGER_C2H2_2"/>
    <property type="match status" value="4"/>
</dbReference>
<feature type="compositionally biased region" description="Basic and acidic residues" evidence="7">
    <location>
        <begin position="333"/>
        <end position="345"/>
    </location>
</feature>
<keyword evidence="5" id="KW-0539">Nucleus</keyword>
<dbReference type="eggNOG" id="KOG1721">
    <property type="taxonomic scope" value="Eukaryota"/>
</dbReference>
<dbReference type="Gene3D" id="1.10.4020.10">
    <property type="entry name" value="DNA breaking-rejoining enzymes"/>
    <property type="match status" value="1"/>
</dbReference>
<dbReference type="GeneTree" id="ENSGT00940000154715"/>
<keyword evidence="4" id="KW-0862">Zinc</keyword>
<feature type="compositionally biased region" description="Basic and acidic residues" evidence="7">
    <location>
        <begin position="285"/>
        <end position="310"/>
    </location>
</feature>
<dbReference type="FunFam" id="3.30.160.60:FF:000110">
    <property type="entry name" value="Zinc finger protein-like"/>
    <property type="match status" value="1"/>
</dbReference>
<feature type="compositionally biased region" description="Basic residues" evidence="7">
    <location>
        <begin position="346"/>
        <end position="356"/>
    </location>
</feature>
<keyword evidence="3 6" id="KW-0863">Zinc-finger</keyword>
<keyword evidence="1" id="KW-0479">Metal-binding</keyword>
<dbReference type="PROSITE" id="PS00028">
    <property type="entry name" value="ZINC_FINGER_C2H2_1"/>
    <property type="match status" value="4"/>
</dbReference>
<evidence type="ECO:0000256" key="7">
    <source>
        <dbReference type="SAM" id="MobiDB-lite"/>
    </source>
</evidence>
<evidence type="ECO:0000259" key="9">
    <source>
        <dbReference type="PROSITE" id="PS50804"/>
    </source>
</evidence>
<evidence type="ECO:0000256" key="1">
    <source>
        <dbReference type="ARBA" id="ARBA00022723"/>
    </source>
</evidence>
<keyword evidence="11" id="KW-1185">Reference proteome</keyword>
<dbReference type="GeneID" id="103280954"/>
<evidence type="ECO:0000256" key="5">
    <source>
        <dbReference type="ARBA" id="ARBA00023242"/>
    </source>
</evidence>
<protein>
    <submittedName>
        <fullName evidence="10">Uncharacterized protein</fullName>
    </submittedName>
</protein>
<reference evidence="10" key="2">
    <citation type="submission" date="2025-08" db="UniProtKB">
        <authorList>
            <consortium name="Ensembl"/>
        </authorList>
    </citation>
    <scope>IDENTIFICATION</scope>
</reference>
<dbReference type="GO" id="GO:0000981">
    <property type="term" value="F:DNA-binding transcription factor activity, RNA polymerase II-specific"/>
    <property type="evidence" value="ECO:0000318"/>
    <property type="project" value="GO_Central"/>
</dbReference>
<dbReference type="AlphaFoldDB" id="R4GBT3"/>
<keyword evidence="2" id="KW-0677">Repeat</keyword>
<dbReference type="SMART" id="SM00431">
    <property type="entry name" value="SCAN"/>
    <property type="match status" value="1"/>
</dbReference>
<dbReference type="InterPro" id="IPR036236">
    <property type="entry name" value="Znf_C2H2_sf"/>
</dbReference>
<feature type="domain" description="C2H2-type" evidence="8">
    <location>
        <begin position="508"/>
        <end position="535"/>
    </location>
</feature>
<gene>
    <name evidence="10" type="primary">LOC103280954</name>
</gene>
<name>R4GBT3_ANOCA</name>
<feature type="domain" description="C2H2-type" evidence="8">
    <location>
        <begin position="480"/>
        <end position="507"/>
    </location>
</feature>
<dbReference type="FunFam" id="3.30.160.60:FF:002061">
    <property type="entry name" value="Uncharacterized protein"/>
    <property type="match status" value="1"/>
</dbReference>
<evidence type="ECO:0000256" key="3">
    <source>
        <dbReference type="ARBA" id="ARBA00022771"/>
    </source>
</evidence>
<dbReference type="SMART" id="SM00355">
    <property type="entry name" value="ZnF_C2H2"/>
    <property type="match status" value="4"/>
</dbReference>
<evidence type="ECO:0000313" key="10">
    <source>
        <dbReference type="Ensembl" id="ENSACAP00000022774.1"/>
    </source>
</evidence>
<dbReference type="PANTHER" id="PTHR23226:SF379">
    <property type="entry name" value="C2H2-TYPE DOMAIN-CONTAINING PROTEIN"/>
    <property type="match status" value="1"/>
</dbReference>
<dbReference type="SUPFAM" id="SSF47353">
    <property type="entry name" value="Retrovirus capsid dimerization domain-like"/>
    <property type="match status" value="1"/>
</dbReference>
<dbReference type="Proteomes" id="UP000001646">
    <property type="component" value="Unplaced"/>
</dbReference>
<dbReference type="PANTHER" id="PTHR23226">
    <property type="entry name" value="ZINC FINGER AND SCAN DOMAIN-CONTAINING"/>
    <property type="match status" value="1"/>
</dbReference>
<accession>R4GBT3</accession>
<dbReference type="Gene3D" id="3.30.160.60">
    <property type="entry name" value="Classic Zinc Finger"/>
    <property type="match status" value="4"/>
</dbReference>
<feature type="domain" description="C2H2-type" evidence="8">
    <location>
        <begin position="452"/>
        <end position="479"/>
    </location>
</feature>
<dbReference type="HOGENOM" id="CLU_002678_49_3_1"/>
<dbReference type="Pfam" id="PF00096">
    <property type="entry name" value="zf-C2H2"/>
    <property type="match status" value="2"/>
</dbReference>
<dbReference type="InterPro" id="IPR013087">
    <property type="entry name" value="Znf_C2H2_type"/>
</dbReference>
<feature type="domain" description="SCAN box" evidence="9">
    <location>
        <begin position="138"/>
        <end position="220"/>
    </location>
</feature>
<dbReference type="InParanoid" id="R4GBT3"/>
<reference evidence="10" key="3">
    <citation type="submission" date="2025-09" db="UniProtKB">
        <authorList>
            <consortium name="Ensembl"/>
        </authorList>
    </citation>
    <scope>IDENTIFICATION</scope>
</reference>
<dbReference type="GO" id="GO:0000978">
    <property type="term" value="F:RNA polymerase II cis-regulatory region sequence-specific DNA binding"/>
    <property type="evidence" value="ECO:0000318"/>
    <property type="project" value="GO_Central"/>
</dbReference>
<evidence type="ECO:0000313" key="11">
    <source>
        <dbReference type="Proteomes" id="UP000001646"/>
    </source>
</evidence>
<dbReference type="FunFam" id="3.30.160.60:FF:001753">
    <property type="entry name" value="Si:ch211-119o8.6"/>
    <property type="match status" value="1"/>
</dbReference>
<proteinExistence type="predicted"/>
<dbReference type="SUPFAM" id="SSF57667">
    <property type="entry name" value="beta-beta-alpha zinc fingers"/>
    <property type="match status" value="2"/>
</dbReference>